<comment type="subcellular location">
    <subcellularLocation>
        <location evidence="7 8">Cytoplasm</location>
    </subcellularLocation>
</comment>
<keyword evidence="7" id="KW-0460">Magnesium</keyword>
<dbReference type="HAMAP" id="MF_00208">
    <property type="entry name" value="MurE"/>
    <property type="match status" value="1"/>
</dbReference>
<feature type="binding site" evidence="7">
    <location>
        <position position="193"/>
    </location>
    <ligand>
        <name>UDP-N-acetyl-alpha-D-muramoyl-L-alanyl-D-glutamate</name>
        <dbReference type="ChEBI" id="CHEBI:83900"/>
    </ligand>
</feature>
<feature type="binding site" evidence="7">
    <location>
        <position position="396"/>
    </location>
    <ligand>
        <name>meso-2,6-diaminopimelate</name>
        <dbReference type="ChEBI" id="CHEBI:57791"/>
    </ligand>
</feature>
<keyword evidence="7" id="KW-0963">Cytoplasm</keyword>
<dbReference type="GO" id="GO:0005737">
    <property type="term" value="C:cytoplasm"/>
    <property type="evidence" value="ECO:0007669"/>
    <property type="project" value="UniProtKB-SubCell"/>
</dbReference>
<dbReference type="GO" id="GO:0008360">
    <property type="term" value="P:regulation of cell shape"/>
    <property type="evidence" value="ECO:0007669"/>
    <property type="project" value="UniProtKB-KW"/>
</dbReference>
<keyword evidence="2 7" id="KW-0132">Cell division</keyword>
<comment type="catalytic activity">
    <reaction evidence="7">
        <text>UDP-N-acetyl-alpha-D-muramoyl-L-alanyl-D-glutamate + meso-2,6-diaminopimelate + ATP = UDP-N-acetyl-alpha-D-muramoyl-L-alanyl-gamma-D-glutamyl-meso-2,6-diaminopimelate + ADP + phosphate + H(+)</text>
        <dbReference type="Rhea" id="RHEA:23676"/>
        <dbReference type="ChEBI" id="CHEBI:15378"/>
        <dbReference type="ChEBI" id="CHEBI:30616"/>
        <dbReference type="ChEBI" id="CHEBI:43474"/>
        <dbReference type="ChEBI" id="CHEBI:57791"/>
        <dbReference type="ChEBI" id="CHEBI:83900"/>
        <dbReference type="ChEBI" id="CHEBI:83905"/>
        <dbReference type="ChEBI" id="CHEBI:456216"/>
        <dbReference type="EC" id="6.3.2.13"/>
    </reaction>
</comment>
<evidence type="ECO:0000256" key="6">
    <source>
        <dbReference type="ARBA" id="ARBA00023316"/>
    </source>
</evidence>
<reference evidence="13" key="1">
    <citation type="submission" date="2017-10" db="EMBL/GenBank/DDBJ databases">
        <authorList>
            <person name="Gaisin V.A."/>
            <person name="Rysina M.S."/>
            <person name="Grouzdev D.S."/>
        </authorList>
    </citation>
    <scope>NUCLEOTIDE SEQUENCE [LARGE SCALE GENOMIC DNA]</scope>
    <source>
        <strain evidence="13">V1</strain>
    </source>
</reference>
<feature type="domain" description="Mur ligase C-terminal" evidence="10">
    <location>
        <begin position="344"/>
        <end position="472"/>
    </location>
</feature>
<dbReference type="Gene3D" id="3.90.190.20">
    <property type="entry name" value="Mur ligase, C-terminal domain"/>
    <property type="match status" value="1"/>
</dbReference>
<dbReference type="GO" id="GO:0071555">
    <property type="term" value="P:cell wall organization"/>
    <property type="evidence" value="ECO:0007669"/>
    <property type="project" value="UniProtKB-KW"/>
</dbReference>
<dbReference type="SUPFAM" id="SSF63418">
    <property type="entry name" value="MurE/MurF N-terminal domain"/>
    <property type="match status" value="1"/>
</dbReference>
<comment type="PTM">
    <text evidence="7">Carboxylation is probably crucial for Mg(2+) binding and, consequently, for the gamma-phosphate positioning of ATP.</text>
</comment>
<feature type="binding site" evidence="7">
    <location>
        <position position="35"/>
    </location>
    <ligand>
        <name>UDP-N-acetyl-alpha-D-muramoyl-L-alanyl-D-glutamate</name>
        <dbReference type="ChEBI" id="CHEBI:83900"/>
    </ligand>
</feature>
<evidence type="ECO:0000256" key="3">
    <source>
        <dbReference type="ARBA" id="ARBA00022960"/>
    </source>
</evidence>
<organism evidence="12 13">
    <name type="scientific">Prosthecochloris marina</name>
    <dbReference type="NCBI Taxonomy" id="2017681"/>
    <lineage>
        <taxon>Bacteria</taxon>
        <taxon>Pseudomonadati</taxon>
        <taxon>Chlorobiota</taxon>
        <taxon>Chlorobiia</taxon>
        <taxon>Chlorobiales</taxon>
        <taxon>Chlorobiaceae</taxon>
        <taxon>Prosthecochloris</taxon>
    </lineage>
</organism>
<dbReference type="GO" id="GO:0008765">
    <property type="term" value="F:UDP-N-acetylmuramoylalanyl-D-glutamate-2,6-diaminopimelate ligase activity"/>
    <property type="evidence" value="ECO:0007669"/>
    <property type="project" value="UniProtKB-UniRule"/>
</dbReference>
<feature type="binding site" evidence="7">
    <location>
        <begin position="158"/>
        <end position="159"/>
    </location>
    <ligand>
        <name>UDP-N-acetyl-alpha-D-muramoyl-L-alanyl-D-glutamate</name>
        <dbReference type="ChEBI" id="CHEBI:83900"/>
    </ligand>
</feature>
<feature type="short sequence motif" description="Meso-diaminopimelate recognition motif" evidence="7">
    <location>
        <begin position="420"/>
        <end position="423"/>
    </location>
</feature>
<keyword evidence="7" id="KW-0067">ATP-binding</keyword>
<dbReference type="Gene3D" id="3.40.1390.10">
    <property type="entry name" value="MurE/MurF, N-terminal domain"/>
    <property type="match status" value="1"/>
</dbReference>
<evidence type="ECO:0000313" key="13">
    <source>
        <dbReference type="Proteomes" id="UP000246278"/>
    </source>
</evidence>
<comment type="caution">
    <text evidence="7">Lacks conserved residue(s) required for the propagation of feature annotation.</text>
</comment>
<feature type="binding site" evidence="7">
    <location>
        <begin position="116"/>
        <end position="122"/>
    </location>
    <ligand>
        <name>ATP</name>
        <dbReference type="ChEBI" id="CHEBI:30616"/>
    </ligand>
</feature>
<dbReference type="SUPFAM" id="SSF53244">
    <property type="entry name" value="MurD-like peptide ligases, peptide-binding domain"/>
    <property type="match status" value="1"/>
</dbReference>
<dbReference type="GO" id="GO:0005524">
    <property type="term" value="F:ATP binding"/>
    <property type="evidence" value="ECO:0007669"/>
    <property type="project" value="UniProtKB-UniRule"/>
</dbReference>
<dbReference type="InterPro" id="IPR000713">
    <property type="entry name" value="Mur_ligase_N"/>
</dbReference>
<dbReference type="InterPro" id="IPR035911">
    <property type="entry name" value="MurE/MurF_N"/>
</dbReference>
<name>A0A317T6Z9_9CHLB</name>
<feature type="domain" description="Mur ligase central" evidence="11">
    <location>
        <begin position="114"/>
        <end position="321"/>
    </location>
</feature>
<sequence length="501" mass="54782">MERIKLYMLLERLEVLTVTGGCESEMEIQQITSDSREIVKGGLFIAVRGFETDGHRFIEDAVGKGAVIVVCQELPGTIHEAVCYVVVRDSRRSMAQLAKRFYHDVADTLHIIGVTGTNGKTTTARLMVAMMNDCGIRTGYIGTGLALVGEETVLLGKTTPEAEVLHRLFSMMAERGCKAVVMEVSSHALVLQRTHGIGFTGAVFTNLTQDHLDFHHTMERYAEAKQLLMDAVDPEGFVVVNADDPWAAFMVKKRGNADLYCCTVGHKQFACREGMDIRARIIKAEMQRTEVEIEAGGRKYECGFRLPGLYNVMNLLEVFAAGIAMGLQPEPVIDCLATASPVEGRMEIISGATGEFSAVVDYAHTPDALVKVIETLNELKPPDRALIVVFGCGGNRDRDKRPKMGSAAAKGADRVIITSDNPRDEDPDDIMDDIAEGVSSASFHRFGSRAEAIRCGVNLMKKGDILLVAGKGHENYQEVAGVRRHFSDRETITAALVARNA</sequence>
<dbReference type="GO" id="GO:0051301">
    <property type="term" value="P:cell division"/>
    <property type="evidence" value="ECO:0007669"/>
    <property type="project" value="UniProtKB-KW"/>
</dbReference>
<comment type="pathway">
    <text evidence="7 8">Cell wall biogenesis; peptidoglycan biosynthesis.</text>
</comment>
<dbReference type="PANTHER" id="PTHR23135">
    <property type="entry name" value="MUR LIGASE FAMILY MEMBER"/>
    <property type="match status" value="1"/>
</dbReference>
<evidence type="ECO:0000313" key="12">
    <source>
        <dbReference type="EMBL" id="PWW81261.1"/>
    </source>
</evidence>
<evidence type="ECO:0000259" key="9">
    <source>
        <dbReference type="Pfam" id="PF01225"/>
    </source>
</evidence>
<evidence type="ECO:0000256" key="8">
    <source>
        <dbReference type="RuleBase" id="RU004135"/>
    </source>
</evidence>
<dbReference type="GO" id="GO:0000287">
    <property type="term" value="F:magnesium ion binding"/>
    <property type="evidence" value="ECO:0007669"/>
    <property type="project" value="UniProtKB-UniRule"/>
</dbReference>
<evidence type="ECO:0000259" key="10">
    <source>
        <dbReference type="Pfam" id="PF02875"/>
    </source>
</evidence>
<feature type="domain" description="Mur ligase N-terminal catalytic" evidence="9">
    <location>
        <begin position="27"/>
        <end position="102"/>
    </location>
</feature>
<feature type="binding site" evidence="7">
    <location>
        <position position="474"/>
    </location>
    <ligand>
        <name>meso-2,6-diaminopimelate</name>
        <dbReference type="ChEBI" id="CHEBI:57791"/>
    </ligand>
</feature>
<dbReference type="InterPro" id="IPR013221">
    <property type="entry name" value="Mur_ligase_cen"/>
</dbReference>
<evidence type="ECO:0000256" key="2">
    <source>
        <dbReference type="ARBA" id="ARBA00022618"/>
    </source>
</evidence>
<dbReference type="GO" id="GO:0009252">
    <property type="term" value="P:peptidoglycan biosynthetic process"/>
    <property type="evidence" value="ECO:0007669"/>
    <property type="project" value="UniProtKB-UniRule"/>
</dbReference>
<dbReference type="Pfam" id="PF01225">
    <property type="entry name" value="Mur_ligase"/>
    <property type="match status" value="1"/>
</dbReference>
<keyword evidence="3 7" id="KW-0133">Cell shape</keyword>
<protein>
    <recommendedName>
        <fullName evidence="7">UDP-N-acetylmuramoyl-L-alanyl-D-glutamate--2,6-diaminopimelate ligase</fullName>
        <ecNumber evidence="7">6.3.2.13</ecNumber>
    </recommendedName>
    <alternativeName>
        <fullName evidence="7">Meso-A2pm-adding enzyme</fullName>
    </alternativeName>
    <alternativeName>
        <fullName evidence="7">Meso-diaminopimelate-adding enzyme</fullName>
    </alternativeName>
    <alternativeName>
        <fullName evidence="7">UDP-MurNAc-L-Ala-D-Glu:meso-diaminopimelate ligase</fullName>
    </alternativeName>
    <alternativeName>
        <fullName evidence="7">UDP-MurNAc-tripeptide synthetase</fullName>
    </alternativeName>
    <alternativeName>
        <fullName evidence="7">UDP-N-acetylmuramyl-tripeptide synthetase</fullName>
    </alternativeName>
</protein>
<dbReference type="NCBIfam" id="NF001124">
    <property type="entry name" value="PRK00139.1-2"/>
    <property type="match status" value="1"/>
</dbReference>
<dbReference type="Proteomes" id="UP000246278">
    <property type="component" value="Unassembled WGS sequence"/>
</dbReference>
<dbReference type="NCBIfam" id="TIGR01085">
    <property type="entry name" value="murE"/>
    <property type="match status" value="1"/>
</dbReference>
<feature type="binding site" evidence="7">
    <location>
        <position position="470"/>
    </location>
    <ligand>
        <name>meso-2,6-diaminopimelate</name>
        <dbReference type="ChEBI" id="CHEBI:57791"/>
    </ligand>
</feature>
<comment type="caution">
    <text evidence="12">The sequence shown here is derived from an EMBL/GenBank/DDBJ whole genome shotgun (WGS) entry which is preliminary data.</text>
</comment>
<dbReference type="InterPro" id="IPR004101">
    <property type="entry name" value="Mur_ligase_C"/>
</dbReference>
<dbReference type="InterPro" id="IPR005761">
    <property type="entry name" value="UDP-N-AcMur-Glu-dNH2Pim_ligase"/>
</dbReference>
<evidence type="ECO:0000256" key="7">
    <source>
        <dbReference type="HAMAP-Rule" id="MF_00208"/>
    </source>
</evidence>
<dbReference type="AlphaFoldDB" id="A0A317T6Z9"/>
<proteinExistence type="inferred from homology"/>
<dbReference type="Pfam" id="PF08245">
    <property type="entry name" value="Mur_ligase_M"/>
    <property type="match status" value="1"/>
</dbReference>
<dbReference type="Pfam" id="PF02875">
    <property type="entry name" value="Mur_ligase_C"/>
    <property type="match status" value="1"/>
</dbReference>
<keyword evidence="4 7" id="KW-0573">Peptidoglycan synthesis</keyword>
<dbReference type="OrthoDB" id="9800958at2"/>
<keyword evidence="13" id="KW-1185">Reference proteome</keyword>
<dbReference type="UniPathway" id="UPA00219"/>
<feature type="modified residue" description="N6-carboxylysine" evidence="7">
    <location>
        <position position="225"/>
    </location>
</feature>
<comment type="similarity">
    <text evidence="1 7">Belongs to the MurCDEF family. MurE subfamily.</text>
</comment>
<dbReference type="InterPro" id="IPR036565">
    <property type="entry name" value="Mur-like_cat_sf"/>
</dbReference>
<keyword evidence="7 12" id="KW-0436">Ligase</keyword>
<evidence type="ECO:0000259" key="11">
    <source>
        <dbReference type="Pfam" id="PF08245"/>
    </source>
</evidence>
<feature type="binding site" evidence="7">
    <location>
        <begin position="420"/>
        <end position="423"/>
    </location>
    <ligand>
        <name>meso-2,6-diaminopimelate</name>
        <dbReference type="ChEBI" id="CHEBI:57791"/>
    </ligand>
</feature>
<gene>
    <name evidence="7" type="primary">murE</name>
    <name evidence="12" type="ORF">CR164_11000</name>
</gene>
<keyword evidence="6 7" id="KW-0961">Cell wall biogenesis/degradation</keyword>
<feature type="binding site" evidence="7">
    <location>
        <position position="185"/>
    </location>
    <ligand>
        <name>UDP-N-acetyl-alpha-D-muramoyl-L-alanyl-D-glutamate</name>
        <dbReference type="ChEBI" id="CHEBI:83900"/>
    </ligand>
</feature>
<accession>A0A317T6Z9</accession>
<dbReference type="PANTHER" id="PTHR23135:SF4">
    <property type="entry name" value="UDP-N-ACETYLMURAMOYL-L-ALANYL-D-GLUTAMATE--2,6-DIAMINOPIMELATE LIGASE MURE HOMOLOG, CHLOROPLASTIC"/>
    <property type="match status" value="1"/>
</dbReference>
<dbReference type="NCBIfam" id="NF001126">
    <property type="entry name" value="PRK00139.1-4"/>
    <property type="match status" value="1"/>
</dbReference>
<keyword evidence="7" id="KW-0547">Nucleotide-binding</keyword>
<dbReference type="Gene3D" id="3.40.1190.10">
    <property type="entry name" value="Mur-like, catalytic domain"/>
    <property type="match status" value="1"/>
</dbReference>
<dbReference type="RefSeq" id="WP_110024049.1">
    <property type="nucleotide sequence ID" value="NZ_PDNZ01000008.1"/>
</dbReference>
<keyword evidence="5 7" id="KW-0131">Cell cycle</keyword>
<dbReference type="InterPro" id="IPR036615">
    <property type="entry name" value="Mur_ligase_C_dom_sf"/>
</dbReference>
<comment type="cofactor">
    <cofactor evidence="7">
        <name>Mg(2+)</name>
        <dbReference type="ChEBI" id="CHEBI:18420"/>
    </cofactor>
</comment>
<dbReference type="EC" id="6.3.2.13" evidence="7"/>
<evidence type="ECO:0000256" key="4">
    <source>
        <dbReference type="ARBA" id="ARBA00022984"/>
    </source>
</evidence>
<comment type="function">
    <text evidence="7">Catalyzes the addition of meso-diaminopimelic acid to the nucleotide precursor UDP-N-acetylmuramoyl-L-alanyl-D-glutamate (UMAG) in the biosynthesis of bacterial cell-wall peptidoglycan.</text>
</comment>
<dbReference type="SUPFAM" id="SSF53623">
    <property type="entry name" value="MurD-like peptide ligases, catalytic domain"/>
    <property type="match status" value="1"/>
</dbReference>
<dbReference type="EMBL" id="PDNZ01000008">
    <property type="protein sequence ID" value="PWW81261.1"/>
    <property type="molecule type" value="Genomic_DNA"/>
</dbReference>
<evidence type="ECO:0000256" key="5">
    <source>
        <dbReference type="ARBA" id="ARBA00023306"/>
    </source>
</evidence>
<evidence type="ECO:0000256" key="1">
    <source>
        <dbReference type="ARBA" id="ARBA00005898"/>
    </source>
</evidence>